<dbReference type="Proteomes" id="UP000824633">
    <property type="component" value="Chromosome"/>
</dbReference>
<evidence type="ECO:0000313" key="2">
    <source>
        <dbReference type="Proteomes" id="UP000824633"/>
    </source>
</evidence>
<organism evidence="1 2">
    <name type="scientific">Clostridium gelidum</name>
    <dbReference type="NCBI Taxonomy" id="704125"/>
    <lineage>
        <taxon>Bacteria</taxon>
        <taxon>Bacillati</taxon>
        <taxon>Bacillota</taxon>
        <taxon>Clostridia</taxon>
        <taxon>Eubacteriales</taxon>
        <taxon>Clostridiaceae</taxon>
        <taxon>Clostridium</taxon>
    </lineage>
</organism>
<name>A0ABN6J4P8_9CLOT</name>
<keyword evidence="2" id="KW-1185">Reference proteome</keyword>
<gene>
    <name evidence="1" type="ORF">psyc5s11_53360</name>
</gene>
<evidence type="ECO:0000313" key="1">
    <source>
        <dbReference type="EMBL" id="BCZ49269.1"/>
    </source>
</evidence>
<protein>
    <submittedName>
        <fullName evidence="1">Uncharacterized protein</fullName>
    </submittedName>
</protein>
<dbReference type="EMBL" id="AP024849">
    <property type="protein sequence ID" value="BCZ49269.1"/>
    <property type="molecule type" value="Genomic_DNA"/>
</dbReference>
<proteinExistence type="predicted"/>
<accession>A0ABN6J4P8</accession>
<reference evidence="2" key="1">
    <citation type="submission" date="2021-07" db="EMBL/GenBank/DDBJ databases">
        <title>Complete genome sequencing of a Clostridium isolate.</title>
        <authorList>
            <person name="Ueki A."/>
            <person name="Tonouchi A."/>
        </authorList>
    </citation>
    <scope>NUCLEOTIDE SEQUENCE [LARGE SCALE GENOMIC DNA]</scope>
    <source>
        <strain evidence="2">C5S11</strain>
    </source>
</reference>
<sequence>MFKKILLSKNPLRKVKFAYSDKEGSKTNAVSLGEKFGIN</sequence>